<organism evidence="19 20">
    <name type="scientific">Methylorubrum populi</name>
    <dbReference type="NCBI Taxonomy" id="223967"/>
    <lineage>
        <taxon>Bacteria</taxon>
        <taxon>Pseudomonadati</taxon>
        <taxon>Pseudomonadota</taxon>
        <taxon>Alphaproteobacteria</taxon>
        <taxon>Hyphomicrobiales</taxon>
        <taxon>Methylobacteriaceae</taxon>
        <taxon>Methylorubrum</taxon>
    </lineage>
</organism>
<proteinExistence type="predicted"/>
<dbReference type="SMART" id="SM00091">
    <property type="entry name" value="PAS"/>
    <property type="match status" value="3"/>
</dbReference>
<feature type="domain" description="PAS" evidence="17">
    <location>
        <begin position="170"/>
        <end position="241"/>
    </location>
</feature>
<evidence type="ECO:0000256" key="16">
    <source>
        <dbReference type="ARBA" id="ARBA00023170"/>
    </source>
</evidence>
<dbReference type="GO" id="GO:0004673">
    <property type="term" value="F:protein histidine kinase activity"/>
    <property type="evidence" value="ECO:0007669"/>
    <property type="project" value="UniProtKB-EC"/>
</dbReference>
<evidence type="ECO:0000256" key="2">
    <source>
        <dbReference type="ARBA" id="ARBA00012438"/>
    </source>
</evidence>
<keyword evidence="6" id="KW-0716">Sensory transduction</keyword>
<feature type="domain" description="PAS" evidence="17">
    <location>
        <begin position="416"/>
        <end position="491"/>
    </location>
</feature>
<feature type="domain" description="PAS" evidence="17">
    <location>
        <begin position="297"/>
        <end position="368"/>
    </location>
</feature>
<dbReference type="SMART" id="SM00911">
    <property type="entry name" value="HWE_HK"/>
    <property type="match status" value="1"/>
</dbReference>
<dbReference type="Proteomes" id="UP000742631">
    <property type="component" value="Unassembled WGS sequence"/>
</dbReference>
<evidence type="ECO:0000256" key="15">
    <source>
        <dbReference type="ARBA" id="ARBA00023026"/>
    </source>
</evidence>
<gene>
    <name evidence="19" type="ORF">K8W01_03495</name>
</gene>
<evidence type="ECO:0000256" key="4">
    <source>
        <dbReference type="ARBA" id="ARBA00022543"/>
    </source>
</evidence>
<feature type="domain" description="PAC" evidence="18">
    <location>
        <begin position="489"/>
        <end position="541"/>
    </location>
</feature>
<evidence type="ECO:0000313" key="19">
    <source>
        <dbReference type="EMBL" id="HJE22704.1"/>
    </source>
</evidence>
<dbReference type="GO" id="GO:0009881">
    <property type="term" value="F:photoreceptor activity"/>
    <property type="evidence" value="ECO:0007669"/>
    <property type="project" value="UniProtKB-KW"/>
</dbReference>
<evidence type="ECO:0000256" key="12">
    <source>
        <dbReference type="ARBA" id="ARBA00022777"/>
    </source>
</evidence>
<evidence type="ECO:0000256" key="8">
    <source>
        <dbReference type="ARBA" id="ARBA00022643"/>
    </source>
</evidence>
<dbReference type="InterPro" id="IPR000700">
    <property type="entry name" value="PAS-assoc_C"/>
</dbReference>
<evidence type="ECO:0000256" key="3">
    <source>
        <dbReference type="ARBA" id="ARBA00021740"/>
    </source>
</evidence>
<dbReference type="Pfam" id="PF08447">
    <property type="entry name" value="PAS_3"/>
    <property type="match status" value="2"/>
</dbReference>
<dbReference type="InterPro" id="IPR011102">
    <property type="entry name" value="Sig_transdc_His_kinase_HWE"/>
</dbReference>
<dbReference type="PANTHER" id="PTHR41523">
    <property type="entry name" value="TWO-COMPONENT SYSTEM SENSOR PROTEIN"/>
    <property type="match status" value="1"/>
</dbReference>
<dbReference type="InterPro" id="IPR013655">
    <property type="entry name" value="PAS_fold_3"/>
</dbReference>
<evidence type="ECO:0000256" key="1">
    <source>
        <dbReference type="ARBA" id="ARBA00000085"/>
    </source>
</evidence>
<evidence type="ECO:0000256" key="13">
    <source>
        <dbReference type="ARBA" id="ARBA00022840"/>
    </source>
</evidence>
<keyword evidence="4" id="KW-0600">Photoreceptor protein</keyword>
<evidence type="ECO:0000256" key="11">
    <source>
        <dbReference type="ARBA" id="ARBA00022741"/>
    </source>
</evidence>
<keyword evidence="15" id="KW-0843">Virulence</keyword>
<feature type="domain" description="PAC" evidence="18">
    <location>
        <begin position="370"/>
        <end position="422"/>
    </location>
</feature>
<dbReference type="InterPro" id="IPR000014">
    <property type="entry name" value="PAS"/>
</dbReference>
<evidence type="ECO:0000256" key="10">
    <source>
        <dbReference type="ARBA" id="ARBA00022737"/>
    </source>
</evidence>
<keyword evidence="10" id="KW-0677">Repeat</keyword>
<evidence type="ECO:0000256" key="9">
    <source>
        <dbReference type="ARBA" id="ARBA00022679"/>
    </source>
</evidence>
<dbReference type="SMART" id="SM00086">
    <property type="entry name" value="PAC"/>
    <property type="match status" value="3"/>
</dbReference>
<dbReference type="Gene3D" id="3.30.450.20">
    <property type="entry name" value="PAS domain"/>
    <property type="match status" value="3"/>
</dbReference>
<dbReference type="EC" id="2.7.13.3" evidence="2"/>
<dbReference type="PROSITE" id="PS50113">
    <property type="entry name" value="PAC"/>
    <property type="match status" value="3"/>
</dbReference>
<name>A0A921JE29_9HYPH</name>
<keyword evidence="13" id="KW-0067">ATP-binding</keyword>
<dbReference type="InterPro" id="IPR013767">
    <property type="entry name" value="PAS_fold"/>
</dbReference>
<dbReference type="InterPro" id="IPR001610">
    <property type="entry name" value="PAC"/>
</dbReference>
<dbReference type="SUPFAM" id="SSF55785">
    <property type="entry name" value="PYP-like sensor domain (PAS domain)"/>
    <property type="match status" value="3"/>
</dbReference>
<dbReference type="SUPFAM" id="SSF55781">
    <property type="entry name" value="GAF domain-like"/>
    <property type="match status" value="1"/>
</dbReference>
<evidence type="ECO:0000256" key="14">
    <source>
        <dbReference type="ARBA" id="ARBA00022991"/>
    </source>
</evidence>
<dbReference type="EMBL" id="DYYG01000011">
    <property type="protein sequence ID" value="HJE22704.1"/>
    <property type="molecule type" value="Genomic_DNA"/>
</dbReference>
<reference evidence="19" key="1">
    <citation type="journal article" date="2021" name="PeerJ">
        <title>Extensive microbial diversity within the chicken gut microbiome revealed by metagenomics and culture.</title>
        <authorList>
            <person name="Gilroy R."/>
            <person name="Ravi A."/>
            <person name="Getino M."/>
            <person name="Pursley I."/>
            <person name="Horton D.L."/>
            <person name="Alikhan N.F."/>
            <person name="Baker D."/>
            <person name="Gharbi K."/>
            <person name="Hall N."/>
            <person name="Watson M."/>
            <person name="Adriaenssens E.M."/>
            <person name="Foster-Nyarko E."/>
            <person name="Jarju S."/>
            <person name="Secka A."/>
            <person name="Antonio M."/>
            <person name="Oren A."/>
            <person name="Chaudhuri R.R."/>
            <person name="La Ragione R."/>
            <person name="Hildebrand F."/>
            <person name="Pallen M.J."/>
        </authorList>
    </citation>
    <scope>NUCLEOTIDE SEQUENCE</scope>
    <source>
        <strain evidence="19">316</strain>
    </source>
</reference>
<comment type="caution">
    <text evidence="19">The sequence shown here is derived from an EMBL/GenBank/DDBJ whole genome shotgun (WGS) entry which is preliminary data.</text>
</comment>
<reference evidence="19" key="2">
    <citation type="submission" date="2021-09" db="EMBL/GenBank/DDBJ databases">
        <authorList>
            <person name="Gilroy R."/>
        </authorList>
    </citation>
    <scope>NUCLEOTIDE SEQUENCE</scope>
    <source>
        <strain evidence="19">316</strain>
    </source>
</reference>
<dbReference type="Pfam" id="PF01590">
    <property type="entry name" value="GAF"/>
    <property type="match status" value="1"/>
</dbReference>
<dbReference type="CDD" id="cd00130">
    <property type="entry name" value="PAS"/>
    <property type="match status" value="3"/>
</dbReference>
<keyword evidence="8" id="KW-0288">FMN</keyword>
<dbReference type="InterPro" id="IPR035965">
    <property type="entry name" value="PAS-like_dom_sf"/>
</dbReference>
<accession>A0A921JE29</accession>
<dbReference type="FunFam" id="3.30.450.20:FF:000099">
    <property type="entry name" value="Sensory box sensor histidine kinase"/>
    <property type="match status" value="2"/>
</dbReference>
<evidence type="ECO:0000259" key="18">
    <source>
        <dbReference type="PROSITE" id="PS50113"/>
    </source>
</evidence>
<dbReference type="PANTHER" id="PTHR41523:SF7">
    <property type="entry name" value="HISTIDINE KINASE"/>
    <property type="match status" value="1"/>
</dbReference>
<dbReference type="GO" id="GO:0006355">
    <property type="term" value="P:regulation of DNA-templated transcription"/>
    <property type="evidence" value="ECO:0007669"/>
    <property type="project" value="InterPro"/>
</dbReference>
<keyword evidence="12" id="KW-0418">Kinase</keyword>
<dbReference type="InterPro" id="IPR029016">
    <property type="entry name" value="GAF-like_dom_sf"/>
</dbReference>
<keyword evidence="16" id="KW-0675">Receptor</keyword>
<dbReference type="GO" id="GO:0005524">
    <property type="term" value="F:ATP binding"/>
    <property type="evidence" value="ECO:0007669"/>
    <property type="project" value="UniProtKB-KW"/>
</dbReference>
<evidence type="ECO:0000256" key="6">
    <source>
        <dbReference type="ARBA" id="ARBA00022606"/>
    </source>
</evidence>
<keyword evidence="9" id="KW-0808">Transferase</keyword>
<feature type="domain" description="PAC" evidence="18">
    <location>
        <begin position="245"/>
        <end position="296"/>
    </location>
</feature>
<evidence type="ECO:0000256" key="7">
    <source>
        <dbReference type="ARBA" id="ARBA00022630"/>
    </source>
</evidence>
<dbReference type="InterPro" id="IPR036890">
    <property type="entry name" value="HATPase_C_sf"/>
</dbReference>
<dbReference type="Gene3D" id="3.30.565.10">
    <property type="entry name" value="Histidine kinase-like ATPase, C-terminal domain"/>
    <property type="match status" value="1"/>
</dbReference>
<dbReference type="NCBIfam" id="TIGR00229">
    <property type="entry name" value="sensory_box"/>
    <property type="match status" value="3"/>
</dbReference>
<dbReference type="Gene3D" id="3.30.450.40">
    <property type="match status" value="1"/>
</dbReference>
<dbReference type="InterPro" id="IPR003018">
    <property type="entry name" value="GAF"/>
</dbReference>
<comment type="catalytic activity">
    <reaction evidence="1">
        <text>ATP + protein L-histidine = ADP + protein N-phospho-L-histidine.</text>
        <dbReference type="EC" id="2.7.13.3"/>
    </reaction>
</comment>
<dbReference type="Pfam" id="PF07536">
    <property type="entry name" value="HWE_HK"/>
    <property type="match status" value="1"/>
</dbReference>
<keyword evidence="5" id="KW-0597">Phosphoprotein</keyword>
<keyword evidence="14" id="KW-0157">Chromophore</keyword>
<evidence type="ECO:0000259" key="17">
    <source>
        <dbReference type="PROSITE" id="PS50112"/>
    </source>
</evidence>
<dbReference type="Pfam" id="PF00989">
    <property type="entry name" value="PAS"/>
    <property type="match status" value="1"/>
</dbReference>
<keyword evidence="7" id="KW-0285">Flavoprotein</keyword>
<keyword evidence="11" id="KW-0547">Nucleotide-binding</keyword>
<evidence type="ECO:0000256" key="5">
    <source>
        <dbReference type="ARBA" id="ARBA00022553"/>
    </source>
</evidence>
<protein>
    <recommendedName>
        <fullName evidence="3">Blue-light-activated histidine kinase</fullName>
        <ecNumber evidence="2">2.7.13.3</ecNumber>
    </recommendedName>
</protein>
<sequence length="743" mass="82600">MDCAETSERESARLRALDRYRLLDTPREQDFDEIAEAAAELCDTPIAVVNLVGDGRQFFKAEVGLGVRETPLESSFCRHAILEEDFLCIPDATNDPRFAGNPLVTGDPGLRFYAGALLKTAEGQPLGTVCVLDTKPHDLTERQRRGLIRLARQTTAQMELRRALREQAEQRLLHERILDSAIDYAILAMDPQGRITRWNTGAERILGWTESEMLGRPVEALFTPEDRAAGQPEAEVALASEQGCAPSEGWRLRKDGTRFWASGEVTPLKADGRLVGFLRILRDRTEHRAAQAALQESELRYRSLVEVSPQVVWFGDAAGTITYCNAYWYEYTGLPHGDADEAGWIGVIHPDHRAATRATWLAAATSGQFYEAEFPLRRADGQYRWFLSRARPVRDAAGVLRSWIGTCVDIHKRKVAEQRFKTLTELAPAMIWFGDPDGGLSYLNDRWYAYSGRTPEQSLPMGWSEAIHPEDLEGLLQAWKSARLNETLYDTEARLRRHDGAYRWFLIRAEPMRDAGGAVVGWLGSNSDIHDRRQAEEHQRLLTGELQHRIKNTLALVQAIASQTLRNATDLEAAREAFSARLISLGRAHDILTRSSWTEAPIAEVVDGALAVHRAAATRIRVGGPSVLLAAKPALALALALHELATNATKYGALSNETGSVDLRWHVVHEGGMSRFRLTWTEQGGPPILMQPARRGFGSRLIERSFTAEVGGEVELVYAPTGLICRLDASLASMQEPYDAAVA</sequence>
<dbReference type="PROSITE" id="PS50112">
    <property type="entry name" value="PAS"/>
    <property type="match status" value="3"/>
</dbReference>
<dbReference type="AlphaFoldDB" id="A0A921JE29"/>
<evidence type="ECO:0000313" key="20">
    <source>
        <dbReference type="Proteomes" id="UP000742631"/>
    </source>
</evidence>